<protein>
    <submittedName>
        <fullName evidence="1">EAL domain-containing protein</fullName>
    </submittedName>
</protein>
<comment type="caution">
    <text evidence="1">The sequence shown here is derived from an EMBL/GenBank/DDBJ whole genome shotgun (WGS) entry which is preliminary data.</text>
</comment>
<proteinExistence type="predicted"/>
<evidence type="ECO:0000313" key="1">
    <source>
        <dbReference type="EMBL" id="MDZ5087537.1"/>
    </source>
</evidence>
<evidence type="ECO:0000313" key="2">
    <source>
        <dbReference type="Proteomes" id="UP001289645"/>
    </source>
</evidence>
<dbReference type="EMBL" id="JAOXLN010000021">
    <property type="protein sequence ID" value="MDZ5087537.1"/>
    <property type="molecule type" value="Genomic_DNA"/>
</dbReference>
<accession>A0ACC6MKV8</accession>
<name>A0ACC6MKV8_MYCPF</name>
<dbReference type="Proteomes" id="UP001289645">
    <property type="component" value="Unassembled WGS sequence"/>
</dbReference>
<keyword evidence="2" id="KW-1185">Reference proteome</keyword>
<sequence>MLVDGAGGLPAAESETPVDLIRTMLSVLRRRLGLETAWLSSFRDDVQVFEVLDGNPEAMGLSCGAGASLAGSYCVRVIDGRLPSVIPDTSVNETTAILPITGELDLGAYVGVPVVGPDGSALGMVCAVSRQASPHLVELDLRIVERVAELIGLLIEPPSAPTNGAADRHAAVRRVVAQRDFEVVFQPVHDVHTATVVGLEALARFPCEPFRPDAFLAQAASLGLGTELETAILTRVLSLLPQLPDDVFIAVNISPAAVQHAPWTDLLDCVDPTRIVLEITEHAAVENYGALDDALDVCRARGVRVAVDDVGAGFSSFSHVLELNPDFVKIDKSIIRNIDSDAARRRLAQAICEFAAQTGATDIAEGVETQAELDAVGAAGIRCAQGYYLGRPKSHVHGFASAAVSAMTTEAAPAALDLLGERRFELALAHSPIGMAVVDLDGAFLRTNRAMHAMLGYTGREMARLNFRDITHPDDLDADLSLMHECLAGKRRSYHIAKRYITADGRVVWGALTVVLVCGPSDRPHCFISQILDVTAERVREADLVRRADTDPLTTIANRAAAWSRLEELDARDAGYGVLFCDIERFKSVNDRSGHHAGDHMLVEVAERLLAAIGPDDLVARWGGDEFLVVTESVDDDDLALLAGRIADRMERTPVTLADGTDVPVTLTIGVCAHRRGDGRSIDDVLALADEAMYRKRRSRL</sequence>
<organism evidence="1 2">
    <name type="scientific">Mycolicibacterium parafortuitum</name>
    <name type="common">Mycobacterium parafortuitum</name>
    <dbReference type="NCBI Taxonomy" id="39692"/>
    <lineage>
        <taxon>Bacteria</taxon>
        <taxon>Bacillati</taxon>
        <taxon>Actinomycetota</taxon>
        <taxon>Actinomycetes</taxon>
        <taxon>Mycobacteriales</taxon>
        <taxon>Mycobacteriaceae</taxon>
        <taxon>Mycolicibacterium</taxon>
    </lineage>
</organism>
<gene>
    <name evidence="1" type="ORF">OHX15_19275</name>
</gene>
<reference evidence="1 2" key="1">
    <citation type="journal article" date="2021" name="Chemosphere">
        <title>Bioballs carrying a syntrophic Rhodococcus and Mycolicibacterium consortium for simultaneous sorption and biodegradation of fuel oil in contaminated freshwater.</title>
        <authorList>
            <person name="Naloka K."/>
            <person name="Polrit D."/>
            <person name="Muangchinda C."/>
            <person name="Thoetkiattikul H."/>
            <person name="Pinyakong O."/>
        </authorList>
    </citation>
    <scope>NUCLEOTIDE SEQUENCE [LARGE SCALE GENOMIC DNA]</scope>
    <source>
        <strain evidence="1 2">J101</strain>
    </source>
</reference>